<protein>
    <submittedName>
        <fullName evidence="2">ATPase</fullName>
    </submittedName>
</protein>
<feature type="domain" description="AAA+ ATPase" evidence="1">
    <location>
        <begin position="42"/>
        <end position="185"/>
    </location>
</feature>
<dbReference type="GO" id="GO:0016887">
    <property type="term" value="F:ATP hydrolysis activity"/>
    <property type="evidence" value="ECO:0007669"/>
    <property type="project" value="InterPro"/>
</dbReference>
<evidence type="ECO:0000259" key="1">
    <source>
        <dbReference type="SMART" id="SM00382"/>
    </source>
</evidence>
<dbReference type="SUPFAM" id="SSF52540">
    <property type="entry name" value="P-loop containing nucleoside triphosphate hydrolases"/>
    <property type="match status" value="1"/>
</dbReference>
<dbReference type="InterPro" id="IPR003959">
    <property type="entry name" value="ATPase_AAA_core"/>
</dbReference>
<name>A0A8S5L6N9_9CAUD</name>
<dbReference type="EMBL" id="BK014641">
    <property type="protein sequence ID" value="DAD65298.1"/>
    <property type="molecule type" value="Genomic_DNA"/>
</dbReference>
<dbReference type="InterPro" id="IPR027417">
    <property type="entry name" value="P-loop_NTPase"/>
</dbReference>
<dbReference type="GO" id="GO:0005524">
    <property type="term" value="F:ATP binding"/>
    <property type="evidence" value="ECO:0007669"/>
    <property type="project" value="InterPro"/>
</dbReference>
<dbReference type="InterPro" id="IPR003593">
    <property type="entry name" value="AAA+_ATPase"/>
</dbReference>
<proteinExistence type="predicted"/>
<organism evidence="2">
    <name type="scientific">Myoviridae sp. ctOoC8</name>
    <dbReference type="NCBI Taxonomy" id="2823542"/>
    <lineage>
        <taxon>Viruses</taxon>
        <taxon>Duplodnaviria</taxon>
        <taxon>Heunggongvirae</taxon>
        <taxon>Uroviricota</taxon>
        <taxon>Caudoviricetes</taxon>
    </lineage>
</organism>
<dbReference type="Pfam" id="PF00004">
    <property type="entry name" value="AAA"/>
    <property type="match status" value="1"/>
</dbReference>
<accession>A0A8S5L6N9</accession>
<sequence>MEIVEENYKVPPLYSVADIEKKHFKTLPFEGDWKDLIGTPEVAGCWIIWGLSGNGKTRFALQLAKYMATFQRVYYNTLEEGMKLSFKNALNANNMKSVGNRFGYHKENLYQMRKRLEQKRSPNIIIIDSLQYLNPTREEVKHLLDDFPNKLFIFISHAQGLQPKGEIADEVRYHSDVKIRVHQFLASPAETTRYGGFKPMVIWEQGYRDATAKLT</sequence>
<evidence type="ECO:0000313" key="2">
    <source>
        <dbReference type="EMBL" id="DAD65298.1"/>
    </source>
</evidence>
<dbReference type="Gene3D" id="3.40.50.300">
    <property type="entry name" value="P-loop containing nucleotide triphosphate hydrolases"/>
    <property type="match status" value="1"/>
</dbReference>
<reference evidence="2" key="1">
    <citation type="journal article" date="2021" name="Proc. Natl. Acad. Sci. U.S.A.">
        <title>A Catalog of Tens of Thousands of Viruses from Human Metagenomes Reveals Hidden Associations with Chronic Diseases.</title>
        <authorList>
            <person name="Tisza M.J."/>
            <person name="Buck C.B."/>
        </authorList>
    </citation>
    <scope>NUCLEOTIDE SEQUENCE</scope>
    <source>
        <strain evidence="2">CtOoC8</strain>
    </source>
</reference>
<dbReference type="SMART" id="SM00382">
    <property type="entry name" value="AAA"/>
    <property type="match status" value="1"/>
</dbReference>